<protein>
    <recommendedName>
        <fullName evidence="11">Pectate lyase C</fullName>
    </recommendedName>
</protein>
<evidence type="ECO:0008006" key="11">
    <source>
        <dbReference type="Google" id="ProtNLM"/>
    </source>
</evidence>
<reference evidence="10" key="1">
    <citation type="journal article" date="2019" name="Int. J. Syst. Evol. Microbiol.">
        <title>The Global Catalogue of Microorganisms (GCM) 10K type strain sequencing project: providing services to taxonomists for standard genome sequencing and annotation.</title>
        <authorList>
            <consortium name="The Broad Institute Genomics Platform"/>
            <consortium name="The Broad Institute Genome Sequencing Center for Infectious Disease"/>
            <person name="Wu L."/>
            <person name="Ma J."/>
        </authorList>
    </citation>
    <scope>NUCLEOTIDE SEQUENCE [LARGE SCALE GENOMIC DNA]</scope>
    <source>
        <strain evidence="10">JCM 17759</strain>
    </source>
</reference>
<sequence>MVHEPLESRDMLAVFAPSPIAVDGAADSLRAAIIQANQNSQNDTIELAAGVYRLSLENPNGQENAARSGDLDFSEINFTVTIQGQGIGKTIISQSVVDRVLQVMPGVNLVVNDLTIRGGIATDDGSDGVLPTSPRGQRVAIGGGLWVAGTLRVHRVAIEANEALGSDLDAGGGGLFAAPQSQIQLDHVDFAGNVSASSGGGLMTRSAEMFVQNSTFTGNIAARYGGAIRLTGNNDASLVATTFTSNSAVLGGGAIYNDGVTVAITAATIASNETDGDGGGIYNRFGALTIRQSTLAHNRAQSDGGGLFQFDATTRLINSTVSGNIAIGNGGGIRDVDSGSTLTHATVALNVAAQGGGLFSDGTSTATLNNSLVLGNGTDLVTASPTAGRNNLVGDPSSSGGLDPALQSENVLGRDDGFGGRVPLPFSTVLKPLDFYGGVTQTHALVNRVDNPAIGAARRSLAVDNFGNVITSDQRGSVFVREADAFGDADLDIGAYELQSLSTNRFVVTTLDDEWDADALVSDPLDLSLREAIDLANASIGIDRIEFDPSLTLGVIELSLGELVIRDDLELVGLGASRLSIDGKGDSRLFTIDDRDSARSIHVVIRDLQLIGGHARGTGVSGSGGAIWSAENLTLQRSHVTGNTADGLGGGVYSAARSQTVIQNSTIDHNQARFGGGLTLSNQSRIEQSTISGNHATADAGGLLQFTGTAEILQSTISGNLAGAHGGGIVSANAVTTLTHSIVAGNEATTGNELSALGGTFSGSFNLIGDPASAAGIDHGRDSNIVGRPSPQGRSVIPVQQILKPLAMNGGPTPTHALAPLSLAIDAGDPSLHAVAASDQRGSLYSRHVGGGVDIGAYERQTESDLVVIVTTADDQADPNPDDPANLEMSLREAIAVANATPGEFEVRFAPSVISPLQIRLGAIEIRDDVVFAGHGSELTIIDAAGTSRLFSIVNAGVRVHFQSVTLTGGNADLGGAIFASDAHIGLHDSVITGNTATNRGGAIVIGSGSLDLIRSKVSENHASGSAGGIAGNDVAVTLIESTVASNSSSRGEGFYVSRDEDVIRFESSPIGSTSTDDGLVIQMGTVLVLGTADDETFRLDLDPETLTDTIDLRFDGGGGRNSLQFLTSTTPASLLDDLYQTRNFEVIQLAEDAVSNLFIDADAVSRLSPQSESIQVGSFAGGNILLSQPTDWRMGSTRVRNGVFLRSLVNDRNPLPRVIEVGLPLPWQNLIRKTDANNDGLITAADALLVINELDSKTYSFEDGRLQNPLAVIDWPNRYFDVSGDGFVTAFDALQVINALARLERGPDLNIAITAATPWLDLFDLRRLVGGEEIVSAETPVATMPTKSAWQNAEAFAVRSPDPSVRIAVAEPHKTPETQSSLDSTLDAFFASTDGFDSL</sequence>
<dbReference type="PANTHER" id="PTHR11319">
    <property type="entry name" value="G PROTEIN-COUPLED RECEPTOR-RELATED"/>
    <property type="match status" value="1"/>
</dbReference>
<dbReference type="SUPFAM" id="SSF51126">
    <property type="entry name" value="Pectin lyase-like"/>
    <property type="match status" value="3"/>
</dbReference>
<gene>
    <name evidence="9" type="ORF">GCM10023156_58160</name>
</gene>
<organism evidence="9 10">
    <name type="scientific">Novipirellula rosea</name>
    <dbReference type="NCBI Taxonomy" id="1031540"/>
    <lineage>
        <taxon>Bacteria</taxon>
        <taxon>Pseudomonadati</taxon>
        <taxon>Planctomycetota</taxon>
        <taxon>Planctomycetia</taxon>
        <taxon>Pirellulales</taxon>
        <taxon>Pirellulaceae</taxon>
        <taxon>Novipirellula</taxon>
    </lineage>
</organism>
<dbReference type="Gene3D" id="1.10.1330.10">
    <property type="entry name" value="Dockerin domain"/>
    <property type="match status" value="1"/>
</dbReference>
<name>A0ABP8NM87_9BACT</name>
<comment type="subcellular location">
    <subcellularLocation>
        <location evidence="1">Cell envelope</location>
    </subcellularLocation>
    <subcellularLocation>
        <location evidence="2">Cell outer membrane</location>
    </subcellularLocation>
    <subcellularLocation>
        <location evidence="3">Secreted</location>
    </subcellularLocation>
</comment>
<dbReference type="PANTHER" id="PTHR11319:SF35">
    <property type="entry name" value="OUTER MEMBRANE PROTEIN PMPC-RELATED"/>
    <property type="match status" value="1"/>
</dbReference>
<keyword evidence="10" id="KW-1185">Reference proteome</keyword>
<dbReference type="InterPro" id="IPR011050">
    <property type="entry name" value="Pectin_lyase_fold/virulence"/>
</dbReference>
<evidence type="ECO:0000256" key="3">
    <source>
        <dbReference type="ARBA" id="ARBA00004613"/>
    </source>
</evidence>
<keyword evidence="6" id="KW-0472">Membrane</keyword>
<evidence type="ECO:0000256" key="4">
    <source>
        <dbReference type="ARBA" id="ARBA00022525"/>
    </source>
</evidence>
<dbReference type="InterPro" id="IPR006626">
    <property type="entry name" value="PbH1"/>
</dbReference>
<dbReference type="SUPFAM" id="SSF63446">
    <property type="entry name" value="Type I dockerin domain"/>
    <property type="match status" value="1"/>
</dbReference>
<evidence type="ECO:0000256" key="7">
    <source>
        <dbReference type="ARBA" id="ARBA00023237"/>
    </source>
</evidence>
<evidence type="ECO:0000256" key="1">
    <source>
        <dbReference type="ARBA" id="ARBA00004196"/>
    </source>
</evidence>
<dbReference type="NCBIfam" id="NF041518">
    <property type="entry name" value="choice_anch_Q"/>
    <property type="match status" value="2"/>
</dbReference>
<dbReference type="Pfam" id="PF02415">
    <property type="entry name" value="Chlam_PMP"/>
    <property type="match status" value="2"/>
</dbReference>
<comment type="caution">
    <text evidence="9">The sequence shown here is derived from an EMBL/GenBank/DDBJ whole genome shotgun (WGS) entry which is preliminary data.</text>
</comment>
<dbReference type="Pfam" id="PF00404">
    <property type="entry name" value="Dockerin_1"/>
    <property type="match status" value="1"/>
</dbReference>
<dbReference type="InterPro" id="IPR002105">
    <property type="entry name" value="Dockerin_1_rpt"/>
</dbReference>
<dbReference type="Proteomes" id="UP001500840">
    <property type="component" value="Unassembled WGS sequence"/>
</dbReference>
<dbReference type="SMART" id="SM00710">
    <property type="entry name" value="PbH1"/>
    <property type="match status" value="8"/>
</dbReference>
<dbReference type="InterPro" id="IPR036439">
    <property type="entry name" value="Dockerin_dom_sf"/>
</dbReference>
<evidence type="ECO:0000256" key="6">
    <source>
        <dbReference type="ARBA" id="ARBA00023136"/>
    </source>
</evidence>
<keyword evidence="4" id="KW-0964">Secreted</keyword>
<keyword evidence="5" id="KW-0732">Signal</keyword>
<accession>A0ABP8NM87</accession>
<keyword evidence="7" id="KW-0998">Cell outer membrane</keyword>
<dbReference type="InterPro" id="IPR003368">
    <property type="entry name" value="POMP_repeat"/>
</dbReference>
<evidence type="ECO:0000313" key="10">
    <source>
        <dbReference type="Proteomes" id="UP001500840"/>
    </source>
</evidence>
<evidence type="ECO:0000256" key="8">
    <source>
        <dbReference type="SAM" id="MobiDB-lite"/>
    </source>
</evidence>
<dbReference type="InterPro" id="IPR059226">
    <property type="entry name" value="Choice_anch_Q_dom"/>
</dbReference>
<evidence type="ECO:0000256" key="2">
    <source>
        <dbReference type="ARBA" id="ARBA00004442"/>
    </source>
</evidence>
<feature type="region of interest" description="Disordered" evidence="8">
    <location>
        <begin position="384"/>
        <end position="405"/>
    </location>
</feature>
<proteinExistence type="predicted"/>
<dbReference type="EMBL" id="BAABGA010000090">
    <property type="protein sequence ID" value="GAA4467767.1"/>
    <property type="molecule type" value="Genomic_DNA"/>
</dbReference>
<evidence type="ECO:0000313" key="9">
    <source>
        <dbReference type="EMBL" id="GAA4467767.1"/>
    </source>
</evidence>
<evidence type="ECO:0000256" key="5">
    <source>
        <dbReference type="ARBA" id="ARBA00022729"/>
    </source>
</evidence>